<protein>
    <submittedName>
        <fullName evidence="2">Uncharacterized protein</fullName>
    </submittedName>
</protein>
<reference evidence="2 3" key="1">
    <citation type="submission" date="2022-06" db="EMBL/GenBank/DDBJ databases">
        <title>Halomicroarcula sp. a new haloarchaeum isolate from saline soil.</title>
        <authorList>
            <person name="Strakova D."/>
            <person name="Galisteo C."/>
            <person name="Sanchez-Porro C."/>
            <person name="Ventosa A."/>
        </authorList>
    </citation>
    <scope>NUCLEOTIDE SEQUENCE [LARGE SCALE GENOMIC DNA]</scope>
    <source>
        <strain evidence="2 3">S3CR25-11</strain>
    </source>
</reference>
<dbReference type="InterPro" id="IPR058276">
    <property type="entry name" value="DUF7970"/>
</dbReference>
<feature type="compositionally biased region" description="Basic and acidic residues" evidence="1">
    <location>
        <begin position="25"/>
        <end position="57"/>
    </location>
</feature>
<proteinExistence type="predicted"/>
<dbReference type="EMBL" id="JAMQOS010000010">
    <property type="protein sequence ID" value="MDS0284690.1"/>
    <property type="molecule type" value="Genomic_DNA"/>
</dbReference>
<dbReference type="RefSeq" id="WP_310902356.1">
    <property type="nucleotide sequence ID" value="NZ_JAMQOS010000010.1"/>
</dbReference>
<gene>
    <name evidence="2" type="ORF">NDI86_21550</name>
</gene>
<name>A0ABU2FVA7_9EURY</name>
<evidence type="ECO:0000256" key="1">
    <source>
        <dbReference type="SAM" id="MobiDB-lite"/>
    </source>
</evidence>
<sequence length="123" mass="13994">MKSGSGADDPFEDFDDDDEDDASTDEEKATDVDLDSDTKDADDDGLPRIYERSSVKGERPEVIQLHVRQPTVDAEEQAFDDVKGRLENKRVYLTDFREAAYLVALEHLDEVEAKMSEWGYDNE</sequence>
<comment type="caution">
    <text evidence="2">The sequence shown here is derived from an EMBL/GenBank/DDBJ whole genome shotgun (WGS) entry which is preliminary data.</text>
</comment>
<keyword evidence="3" id="KW-1185">Reference proteome</keyword>
<organism evidence="2 3">
    <name type="scientific">Haloarcula onubensis</name>
    <dbReference type="NCBI Taxonomy" id="2950539"/>
    <lineage>
        <taxon>Archaea</taxon>
        <taxon>Methanobacteriati</taxon>
        <taxon>Methanobacteriota</taxon>
        <taxon>Stenosarchaea group</taxon>
        <taxon>Halobacteria</taxon>
        <taxon>Halobacteriales</taxon>
        <taxon>Haloarculaceae</taxon>
        <taxon>Haloarcula</taxon>
    </lineage>
</organism>
<feature type="region of interest" description="Disordered" evidence="1">
    <location>
        <begin position="1"/>
        <end position="57"/>
    </location>
</feature>
<evidence type="ECO:0000313" key="3">
    <source>
        <dbReference type="Proteomes" id="UP001268864"/>
    </source>
</evidence>
<dbReference type="Proteomes" id="UP001268864">
    <property type="component" value="Unassembled WGS sequence"/>
</dbReference>
<evidence type="ECO:0000313" key="2">
    <source>
        <dbReference type="EMBL" id="MDS0284690.1"/>
    </source>
</evidence>
<feature type="compositionally biased region" description="Acidic residues" evidence="1">
    <location>
        <begin position="9"/>
        <end position="24"/>
    </location>
</feature>
<accession>A0ABU2FVA7</accession>
<dbReference type="Pfam" id="PF25925">
    <property type="entry name" value="DUF7970"/>
    <property type="match status" value="1"/>
</dbReference>